<proteinExistence type="predicted"/>
<keyword evidence="3" id="KW-1185">Reference proteome</keyword>
<dbReference type="AlphaFoldDB" id="A0A9W7CAV7"/>
<dbReference type="EMBL" id="BRXW01000043">
    <property type="protein sequence ID" value="GMI02398.1"/>
    <property type="molecule type" value="Genomic_DNA"/>
</dbReference>
<evidence type="ECO:0000313" key="3">
    <source>
        <dbReference type="Proteomes" id="UP001165122"/>
    </source>
</evidence>
<comment type="caution">
    <text evidence="2">The sequence shown here is derived from an EMBL/GenBank/DDBJ whole genome shotgun (WGS) entry which is preliminary data.</text>
</comment>
<sequence>MPSPHLKFYHPEATTLGYQPSNMLEELEARSHLPVDVVDQFVFPSPGHETRKGRTIQGNLKSKPILISSGVADLIGKPTCVAKKFQERKRSVSSGERGRAHSMTKVV</sequence>
<protein>
    <submittedName>
        <fullName evidence="2">Uncharacterized protein</fullName>
    </submittedName>
</protein>
<feature type="region of interest" description="Disordered" evidence="1">
    <location>
        <begin position="86"/>
        <end position="107"/>
    </location>
</feature>
<reference evidence="3" key="1">
    <citation type="journal article" date="2023" name="Commun. Biol.">
        <title>Genome analysis of Parmales, the sister group of diatoms, reveals the evolutionary specialization of diatoms from phago-mixotrophs to photoautotrophs.</title>
        <authorList>
            <person name="Ban H."/>
            <person name="Sato S."/>
            <person name="Yoshikawa S."/>
            <person name="Yamada K."/>
            <person name="Nakamura Y."/>
            <person name="Ichinomiya M."/>
            <person name="Sato N."/>
            <person name="Blanc-Mathieu R."/>
            <person name="Endo H."/>
            <person name="Kuwata A."/>
            <person name="Ogata H."/>
        </authorList>
    </citation>
    <scope>NUCLEOTIDE SEQUENCE [LARGE SCALE GENOMIC DNA]</scope>
    <source>
        <strain evidence="3">NIES 3700</strain>
    </source>
</reference>
<organism evidence="2 3">
    <name type="scientific">Triparma laevis f. longispina</name>
    <dbReference type="NCBI Taxonomy" id="1714387"/>
    <lineage>
        <taxon>Eukaryota</taxon>
        <taxon>Sar</taxon>
        <taxon>Stramenopiles</taxon>
        <taxon>Ochrophyta</taxon>
        <taxon>Bolidophyceae</taxon>
        <taxon>Parmales</taxon>
        <taxon>Triparmaceae</taxon>
        <taxon>Triparma</taxon>
    </lineage>
</organism>
<name>A0A9W7CAV7_9STRA</name>
<gene>
    <name evidence="2" type="ORF">TrLO_g14140</name>
</gene>
<evidence type="ECO:0000256" key="1">
    <source>
        <dbReference type="SAM" id="MobiDB-lite"/>
    </source>
</evidence>
<dbReference type="Proteomes" id="UP001165122">
    <property type="component" value="Unassembled WGS sequence"/>
</dbReference>
<evidence type="ECO:0000313" key="2">
    <source>
        <dbReference type="EMBL" id="GMI02398.1"/>
    </source>
</evidence>
<accession>A0A9W7CAV7</accession>